<evidence type="ECO:0000313" key="2">
    <source>
        <dbReference type="Proteomes" id="UP001165101"/>
    </source>
</evidence>
<dbReference type="Proteomes" id="UP001165101">
    <property type="component" value="Unassembled WGS sequence"/>
</dbReference>
<comment type="caution">
    <text evidence="1">The sequence shown here is derived from an EMBL/GenBank/DDBJ whole genome shotgun (WGS) entry which is preliminary data.</text>
</comment>
<protein>
    <submittedName>
        <fullName evidence="1">Unnamed protein product</fullName>
    </submittedName>
</protein>
<accession>A0ACB5U8X4</accession>
<name>A0ACB5U8X4_CANBO</name>
<proteinExistence type="predicted"/>
<dbReference type="EMBL" id="BSXV01007611">
    <property type="protein sequence ID" value="GMF05343.1"/>
    <property type="molecule type" value="Genomic_DNA"/>
</dbReference>
<reference evidence="1" key="1">
    <citation type="submission" date="2023-04" db="EMBL/GenBank/DDBJ databases">
        <title>Candida boidinii NBRC 1967.</title>
        <authorList>
            <person name="Ichikawa N."/>
            <person name="Sato H."/>
            <person name="Tonouchi N."/>
        </authorList>
    </citation>
    <scope>NUCLEOTIDE SEQUENCE</scope>
    <source>
        <strain evidence="1">NBRC 1967</strain>
    </source>
</reference>
<gene>
    <name evidence="1" type="ORF">Cboi01_000659500</name>
</gene>
<keyword evidence="2" id="KW-1185">Reference proteome</keyword>
<sequence length="118" mass="13569">MALISLLSNIQSINCLINHTNNLLIKLLSIFEKYPNAIDRKLKLLKTGYIPSFDENGDELDDIEFDEDELNESSKDTPLDTINVVNEFKQFFNKEQSNLMNHIPSDKQNLLNNLINSN</sequence>
<organism evidence="1 2">
    <name type="scientific">Candida boidinii</name>
    <name type="common">Yeast</name>
    <dbReference type="NCBI Taxonomy" id="5477"/>
    <lineage>
        <taxon>Eukaryota</taxon>
        <taxon>Fungi</taxon>
        <taxon>Dikarya</taxon>
        <taxon>Ascomycota</taxon>
        <taxon>Saccharomycotina</taxon>
        <taxon>Pichiomycetes</taxon>
        <taxon>Pichiales</taxon>
        <taxon>Pichiaceae</taxon>
        <taxon>Ogataea</taxon>
        <taxon>Ogataea/Candida clade</taxon>
    </lineage>
</organism>
<evidence type="ECO:0000313" key="1">
    <source>
        <dbReference type="EMBL" id="GMF05343.1"/>
    </source>
</evidence>